<dbReference type="PROSITE" id="PS00236">
    <property type="entry name" value="NEUROTR_ION_CHANNEL"/>
    <property type="match status" value="1"/>
</dbReference>
<name>A0A915DXS0_9BILA</name>
<evidence type="ECO:0000256" key="17">
    <source>
        <dbReference type="ARBA" id="ARBA00023303"/>
    </source>
</evidence>
<dbReference type="PANTHER" id="PTHR18945">
    <property type="entry name" value="NEUROTRANSMITTER GATED ION CHANNEL"/>
    <property type="match status" value="1"/>
</dbReference>
<dbReference type="GO" id="GO:0005230">
    <property type="term" value="F:extracellular ligand-gated monoatomic ion channel activity"/>
    <property type="evidence" value="ECO:0007669"/>
    <property type="project" value="InterPro"/>
</dbReference>
<accession>A0A915DXS0</accession>
<evidence type="ECO:0000256" key="9">
    <source>
        <dbReference type="ARBA" id="ARBA00023136"/>
    </source>
</evidence>
<keyword evidence="8 20" id="KW-0406">Ion transport</keyword>
<reference evidence="24" key="1">
    <citation type="submission" date="2022-11" db="UniProtKB">
        <authorList>
            <consortium name="WormBaseParasite"/>
        </authorList>
    </citation>
    <scope>IDENTIFICATION</scope>
</reference>
<dbReference type="AlphaFoldDB" id="A0A915DXS0"/>
<dbReference type="InterPro" id="IPR006028">
    <property type="entry name" value="GABAA/Glycine_rcpt"/>
</dbReference>
<keyword evidence="16" id="KW-1071">Ligand-gated ion channel</keyword>
<keyword evidence="2 20" id="KW-0813">Transport</keyword>
<keyword evidence="4 20" id="KW-0812">Transmembrane</keyword>
<evidence type="ECO:0000256" key="20">
    <source>
        <dbReference type="RuleBase" id="RU000687"/>
    </source>
</evidence>
<feature type="domain" description="Neurotransmitter-gated ion-channel ligand-binding" evidence="21">
    <location>
        <begin position="134"/>
        <end position="342"/>
    </location>
</feature>
<dbReference type="Gene3D" id="1.20.58.390">
    <property type="entry name" value="Neurotransmitter-gated ion-channel transmembrane domain"/>
    <property type="match status" value="1"/>
</dbReference>
<dbReference type="Pfam" id="PF02931">
    <property type="entry name" value="Neur_chan_LBD"/>
    <property type="match status" value="1"/>
</dbReference>
<keyword evidence="10" id="KW-1015">Disulfide bond</keyword>
<evidence type="ECO:0000256" key="14">
    <source>
        <dbReference type="ARBA" id="ARBA00023214"/>
    </source>
</evidence>
<comment type="caution">
    <text evidence="20">Lacks conserved residue(s) required for the propagation of feature annotation.</text>
</comment>
<dbReference type="PRINTS" id="PR00252">
    <property type="entry name" value="NRIONCHANNEL"/>
</dbReference>
<dbReference type="PRINTS" id="PR00253">
    <property type="entry name" value="GABAARECEPTR"/>
</dbReference>
<comment type="subcellular location">
    <subcellularLocation>
        <location evidence="18">Postsynaptic cell membrane</location>
        <topology evidence="18">Multi-pass membrane protein</topology>
    </subcellularLocation>
</comment>
<evidence type="ECO:0000256" key="11">
    <source>
        <dbReference type="ARBA" id="ARBA00023170"/>
    </source>
</evidence>
<dbReference type="InterPro" id="IPR036719">
    <property type="entry name" value="Neuro-gated_channel_TM_sf"/>
</dbReference>
<evidence type="ECO:0000256" key="1">
    <source>
        <dbReference type="ARBA" id="ARBA00010180"/>
    </source>
</evidence>
<dbReference type="InterPro" id="IPR006029">
    <property type="entry name" value="Neurotrans-gated_channel_TM"/>
</dbReference>
<proteinExistence type="inferred from homology"/>
<dbReference type="GO" id="GO:0005254">
    <property type="term" value="F:chloride channel activity"/>
    <property type="evidence" value="ECO:0007669"/>
    <property type="project" value="UniProtKB-KW"/>
</dbReference>
<evidence type="ECO:0000256" key="15">
    <source>
        <dbReference type="ARBA" id="ARBA00023257"/>
    </source>
</evidence>
<evidence type="ECO:0000313" key="24">
    <source>
        <dbReference type="WBParaSite" id="jg23859"/>
    </source>
</evidence>
<dbReference type="Proteomes" id="UP000887574">
    <property type="component" value="Unplaced"/>
</dbReference>
<feature type="transmembrane region" description="Helical" evidence="20">
    <location>
        <begin position="343"/>
        <end position="367"/>
    </location>
</feature>
<dbReference type="Pfam" id="PF02932">
    <property type="entry name" value="Neur_chan_memb"/>
    <property type="match status" value="1"/>
</dbReference>
<dbReference type="SUPFAM" id="SSF63712">
    <property type="entry name" value="Nicotinic receptor ligand binding domain-like"/>
    <property type="match status" value="1"/>
</dbReference>
<evidence type="ECO:0000259" key="21">
    <source>
        <dbReference type="Pfam" id="PF02931"/>
    </source>
</evidence>
<keyword evidence="7" id="KW-0770">Synapse</keyword>
<evidence type="ECO:0000256" key="19">
    <source>
        <dbReference type="ARBA" id="ARBA00071250"/>
    </source>
</evidence>
<feature type="domain" description="Neurotransmitter-gated ion-channel transmembrane" evidence="22">
    <location>
        <begin position="350"/>
        <end position="404"/>
    </location>
</feature>
<dbReference type="GO" id="GO:0034707">
    <property type="term" value="C:chloride channel complex"/>
    <property type="evidence" value="ECO:0007669"/>
    <property type="project" value="UniProtKB-KW"/>
</dbReference>
<keyword evidence="12" id="KW-0869">Chloride channel</keyword>
<keyword evidence="5" id="KW-0732">Signal</keyword>
<keyword evidence="13" id="KW-0325">Glycoprotein</keyword>
<evidence type="ECO:0000256" key="10">
    <source>
        <dbReference type="ARBA" id="ARBA00023157"/>
    </source>
</evidence>
<evidence type="ECO:0000256" key="8">
    <source>
        <dbReference type="ARBA" id="ARBA00023065"/>
    </source>
</evidence>
<dbReference type="Gene3D" id="2.70.170.10">
    <property type="entry name" value="Neurotransmitter-gated ion-channel ligand-binding domain"/>
    <property type="match status" value="1"/>
</dbReference>
<dbReference type="FunFam" id="2.70.170.10:FF:000021">
    <property type="entry name" value="Gamma-aminobutyric acid receptor isoform 3b"/>
    <property type="match status" value="1"/>
</dbReference>
<keyword evidence="9 20" id="KW-0472">Membrane</keyword>
<dbReference type="GO" id="GO:0004888">
    <property type="term" value="F:transmembrane signaling receptor activity"/>
    <property type="evidence" value="ECO:0007669"/>
    <property type="project" value="InterPro"/>
</dbReference>
<evidence type="ECO:0000256" key="5">
    <source>
        <dbReference type="ARBA" id="ARBA00022729"/>
    </source>
</evidence>
<dbReference type="WBParaSite" id="jg23859">
    <property type="protein sequence ID" value="jg23859"/>
    <property type="gene ID" value="jg23859"/>
</dbReference>
<dbReference type="GO" id="GO:0045211">
    <property type="term" value="C:postsynaptic membrane"/>
    <property type="evidence" value="ECO:0007669"/>
    <property type="project" value="UniProtKB-SubCell"/>
</dbReference>
<keyword evidence="3" id="KW-1003">Cell membrane</keyword>
<keyword evidence="15" id="KW-0628">Postsynaptic cell membrane</keyword>
<evidence type="ECO:0000256" key="6">
    <source>
        <dbReference type="ARBA" id="ARBA00022989"/>
    </source>
</evidence>
<evidence type="ECO:0000256" key="3">
    <source>
        <dbReference type="ARBA" id="ARBA00022475"/>
    </source>
</evidence>
<evidence type="ECO:0000256" key="2">
    <source>
        <dbReference type="ARBA" id="ARBA00022448"/>
    </source>
</evidence>
<dbReference type="InterPro" id="IPR036734">
    <property type="entry name" value="Neur_chan_lig-bd_sf"/>
</dbReference>
<evidence type="ECO:0000256" key="7">
    <source>
        <dbReference type="ARBA" id="ARBA00023018"/>
    </source>
</evidence>
<keyword evidence="23" id="KW-1185">Reference proteome</keyword>
<keyword evidence="17 20" id="KW-0407">Ion channel</keyword>
<dbReference type="InterPro" id="IPR006202">
    <property type="entry name" value="Neur_chan_lig-bd"/>
</dbReference>
<evidence type="ECO:0000256" key="13">
    <source>
        <dbReference type="ARBA" id="ARBA00023180"/>
    </source>
</evidence>
<dbReference type="InterPro" id="IPR018000">
    <property type="entry name" value="Neurotransmitter_ion_chnl_CS"/>
</dbReference>
<dbReference type="InterPro" id="IPR038050">
    <property type="entry name" value="Neuro_actylchol_rec"/>
</dbReference>
<evidence type="ECO:0000256" key="16">
    <source>
        <dbReference type="ARBA" id="ARBA00023286"/>
    </source>
</evidence>
<comment type="similarity">
    <text evidence="1">Belongs to the ligand-gated ion channel (TC 1.A.9) family. Gamma-aminobutyric acid receptor (TC 1.A.9.5) subfamily.</text>
</comment>
<evidence type="ECO:0000256" key="18">
    <source>
        <dbReference type="ARBA" id="ARBA00034104"/>
    </source>
</evidence>
<evidence type="ECO:0000259" key="22">
    <source>
        <dbReference type="Pfam" id="PF02932"/>
    </source>
</evidence>
<evidence type="ECO:0000256" key="12">
    <source>
        <dbReference type="ARBA" id="ARBA00023173"/>
    </source>
</evidence>
<keyword evidence="6 20" id="KW-1133">Transmembrane helix</keyword>
<dbReference type="InterPro" id="IPR006201">
    <property type="entry name" value="Neur_channel"/>
</dbReference>
<keyword evidence="11" id="KW-0675">Receptor</keyword>
<dbReference type="SUPFAM" id="SSF90112">
    <property type="entry name" value="Neurotransmitter-gated ion-channel transmembrane pore"/>
    <property type="match status" value="1"/>
</dbReference>
<sequence length="570" mass="64515">MYKNTKSYEAAAGETVEYLLVTSGNGGRSMISEQFELLLLMCLLLIAALDWRGGQVVLALPAQMPPPNVDVFHKSDKEIEYNTGRNHVSHTNRHTINHVKNGKHKHSEHSTASSSSFNDNNFYATRELEKNVSNILDFLIASHDRRIRPNYGGPPTEVNVTALVITISAVSEVSMDYTVDLYLRQFWRDPRLAFDTLDRDQSVDSSLTVGIDMVKSIWVPDTFFPNEKKSFFHETTSHNSFLRIDNHGNVIRSIRLTVTANCPMNLHTFPLDVQVCALEIESYGYSTNDIIYHWHPTNPVTIDENVHLAHFSIGDHYHIERMISLSTGNYSRLTAYFTFKRNIGFYLIQIYFPSSLIVVISWVSFFLNREATQARVAIGVTTVLTQTTLMTSTNASLPKVSYVNLLEYATVGFLMKRQRYRTFSSNPRTSNTICYYELDEGSPNTVRLSPQQQASQAAAAATQHSQQQIQLQNKPRRFSRRSISTNGGTEQVVPLLSVSSPNQSPNRMSILIPAESMGALNGSASCYSASANWYICRIRASQVDLFSRVAFPVFFLVFHIVYWTVYVYLI</sequence>
<dbReference type="NCBIfam" id="TIGR00860">
    <property type="entry name" value="LIC"/>
    <property type="match status" value="1"/>
</dbReference>
<evidence type="ECO:0000256" key="4">
    <source>
        <dbReference type="ARBA" id="ARBA00022692"/>
    </source>
</evidence>
<evidence type="ECO:0000313" key="23">
    <source>
        <dbReference type="Proteomes" id="UP000887574"/>
    </source>
</evidence>
<protein>
    <recommendedName>
        <fullName evidence="19">Gamma-aminobutyric acid receptor subunit beta</fullName>
    </recommendedName>
</protein>
<feature type="transmembrane region" description="Helical" evidence="20">
    <location>
        <begin position="549"/>
        <end position="569"/>
    </location>
</feature>
<keyword evidence="14" id="KW-0868">Chloride</keyword>
<organism evidence="23 24">
    <name type="scientific">Ditylenchus dipsaci</name>
    <dbReference type="NCBI Taxonomy" id="166011"/>
    <lineage>
        <taxon>Eukaryota</taxon>
        <taxon>Metazoa</taxon>
        <taxon>Ecdysozoa</taxon>
        <taxon>Nematoda</taxon>
        <taxon>Chromadorea</taxon>
        <taxon>Rhabditida</taxon>
        <taxon>Tylenchina</taxon>
        <taxon>Tylenchomorpha</taxon>
        <taxon>Sphaerularioidea</taxon>
        <taxon>Anguinidae</taxon>
        <taxon>Anguininae</taxon>
        <taxon>Ditylenchus</taxon>
    </lineage>
</organism>